<keyword evidence="5" id="KW-1185">Reference proteome</keyword>
<dbReference type="CDD" id="cd01169">
    <property type="entry name" value="HMPP_kinase"/>
    <property type="match status" value="1"/>
</dbReference>
<dbReference type="Gene3D" id="3.40.1190.20">
    <property type="match status" value="1"/>
</dbReference>
<accession>A0A1G8FWG1</accession>
<dbReference type="STRING" id="702745.SAMN05421818_1205"/>
<dbReference type="InterPro" id="IPR004399">
    <property type="entry name" value="HMP/HMP-P_kinase_dom"/>
</dbReference>
<dbReference type="PANTHER" id="PTHR20858">
    <property type="entry name" value="PHOSPHOMETHYLPYRIMIDINE KINASE"/>
    <property type="match status" value="1"/>
</dbReference>
<keyword evidence="4" id="KW-0808">Transferase</keyword>
<feature type="domain" description="Pyridoxamine kinase/Phosphomethylpyrimidine kinase" evidence="3">
    <location>
        <begin position="15"/>
        <end position="244"/>
    </location>
</feature>
<dbReference type="GO" id="GO:0008972">
    <property type="term" value="F:phosphomethylpyrimidine kinase activity"/>
    <property type="evidence" value="ECO:0007669"/>
    <property type="project" value="InterPro"/>
</dbReference>
<gene>
    <name evidence="4" type="ORF">SAMN05421818_1205</name>
</gene>
<dbReference type="RefSeq" id="WP_090409844.1">
    <property type="nucleotide sequence ID" value="NZ_FNDQ01000020.1"/>
</dbReference>
<dbReference type="AlphaFoldDB" id="A0A1G8FWG1"/>
<dbReference type="EC" id="2.7.1.49" evidence="2"/>
<dbReference type="GO" id="GO:0005829">
    <property type="term" value="C:cytosol"/>
    <property type="evidence" value="ECO:0007669"/>
    <property type="project" value="TreeGrafter"/>
</dbReference>
<proteinExistence type="predicted"/>
<name>A0A1G8FWG1_9FLAO</name>
<comment type="pathway">
    <text evidence="1">Cofactor biosynthesis; thiamine diphosphate biosynthesis.</text>
</comment>
<dbReference type="GO" id="GO:0008902">
    <property type="term" value="F:hydroxymethylpyrimidine kinase activity"/>
    <property type="evidence" value="ECO:0007669"/>
    <property type="project" value="UniProtKB-EC"/>
</dbReference>
<evidence type="ECO:0000256" key="2">
    <source>
        <dbReference type="ARBA" id="ARBA00012135"/>
    </source>
</evidence>
<dbReference type="EMBL" id="FNDQ01000020">
    <property type="protein sequence ID" value="SDH86473.1"/>
    <property type="molecule type" value="Genomic_DNA"/>
</dbReference>
<evidence type="ECO:0000313" key="4">
    <source>
        <dbReference type="EMBL" id="SDH86473.1"/>
    </source>
</evidence>
<protein>
    <recommendedName>
        <fullName evidence="2">hydroxymethylpyrimidine kinase</fullName>
        <ecNumber evidence="2">2.7.1.49</ecNumber>
    </recommendedName>
</protein>
<dbReference type="GO" id="GO:0009228">
    <property type="term" value="P:thiamine biosynthetic process"/>
    <property type="evidence" value="ECO:0007669"/>
    <property type="project" value="InterPro"/>
</dbReference>
<dbReference type="PANTHER" id="PTHR20858:SF17">
    <property type="entry name" value="HYDROXYMETHYLPYRIMIDINE_PHOSPHOMETHYLPYRIMIDINE KINASE THI20-RELATED"/>
    <property type="match status" value="1"/>
</dbReference>
<sequence length="251" mass="27967">MSTLRPIVLTIAGLDPTGGAGTLADIKTIENHSVLGLAVITANTIQTEENVLTVSWEKQAFVVQQLTTLLNRYKPDAVKIGVIPNSQDLLLYINLIKDKYPTTKIVWDPVFKATGAFEFTDNIEKKTLFQILNQIDIITPNYLEIHDLVQTNEDAIEKARQLSQHCTVILKGGHNENALGFDYLIHKQNIQTFAPKKLSDYPKHGSGCVLSSAIAANLALGEPIEYAMYNAKRYMEKYLESNHTLLGYHAI</sequence>
<evidence type="ECO:0000259" key="3">
    <source>
        <dbReference type="Pfam" id="PF08543"/>
    </source>
</evidence>
<evidence type="ECO:0000256" key="1">
    <source>
        <dbReference type="ARBA" id="ARBA00004948"/>
    </source>
</evidence>
<dbReference type="Pfam" id="PF08543">
    <property type="entry name" value="Phos_pyr_kin"/>
    <property type="match status" value="1"/>
</dbReference>
<evidence type="ECO:0000313" key="5">
    <source>
        <dbReference type="Proteomes" id="UP000243588"/>
    </source>
</evidence>
<organism evidence="4 5">
    <name type="scientific">Myroides phaeus</name>
    <dbReference type="NCBI Taxonomy" id="702745"/>
    <lineage>
        <taxon>Bacteria</taxon>
        <taxon>Pseudomonadati</taxon>
        <taxon>Bacteroidota</taxon>
        <taxon>Flavobacteriia</taxon>
        <taxon>Flavobacteriales</taxon>
        <taxon>Flavobacteriaceae</taxon>
        <taxon>Myroides</taxon>
    </lineage>
</organism>
<dbReference type="InterPro" id="IPR029056">
    <property type="entry name" value="Ribokinase-like"/>
</dbReference>
<dbReference type="Proteomes" id="UP000243588">
    <property type="component" value="Unassembled WGS sequence"/>
</dbReference>
<dbReference type="InterPro" id="IPR013749">
    <property type="entry name" value="PM/HMP-P_kinase-1"/>
</dbReference>
<reference evidence="5" key="1">
    <citation type="submission" date="2016-10" db="EMBL/GenBank/DDBJ databases">
        <authorList>
            <person name="Varghese N."/>
            <person name="Submissions S."/>
        </authorList>
    </citation>
    <scope>NUCLEOTIDE SEQUENCE [LARGE SCALE GENOMIC DNA]</scope>
    <source>
        <strain evidence="5">DSM 23313</strain>
    </source>
</reference>
<keyword evidence="4" id="KW-0418">Kinase</keyword>
<dbReference type="SUPFAM" id="SSF53613">
    <property type="entry name" value="Ribokinase-like"/>
    <property type="match status" value="1"/>
</dbReference>